<dbReference type="Proteomes" id="UP001429984">
    <property type="component" value="Unassembled WGS sequence"/>
</dbReference>
<dbReference type="RefSeq" id="WP_194929746.1">
    <property type="nucleotide sequence ID" value="NZ_JADLZT010000002.1"/>
</dbReference>
<accession>A0ABS0B3U9</accession>
<dbReference type="EMBL" id="JADLZT010000002">
    <property type="protein sequence ID" value="MBF6023146.1"/>
    <property type="molecule type" value="Genomic_DNA"/>
</dbReference>
<evidence type="ECO:0000313" key="1">
    <source>
        <dbReference type="EMBL" id="MBF6023146.1"/>
    </source>
</evidence>
<sequence length="64" mass="7230">MNALLRTELSTVQPLPARAPVNAPAADRLVRRERDFGIGYGRSSGYGCTRRYTTDWAQIRFRCA</sequence>
<keyword evidence="2" id="KW-1185">Reference proteome</keyword>
<organism evidence="1 2">
    <name type="scientific">Lysobacter niastensis</name>
    <dbReference type="NCBI Taxonomy" id="380629"/>
    <lineage>
        <taxon>Bacteria</taxon>
        <taxon>Pseudomonadati</taxon>
        <taxon>Pseudomonadota</taxon>
        <taxon>Gammaproteobacteria</taxon>
        <taxon>Lysobacterales</taxon>
        <taxon>Lysobacteraceae</taxon>
        <taxon>Lysobacter</taxon>
    </lineage>
</organism>
<evidence type="ECO:0000313" key="2">
    <source>
        <dbReference type="Proteomes" id="UP001429984"/>
    </source>
</evidence>
<proteinExistence type="predicted"/>
<reference evidence="1 2" key="1">
    <citation type="submission" date="2020-11" db="EMBL/GenBank/DDBJ databases">
        <title>Draft Genome Sequence and Secondary Metabolite Biosynthetic Potential of the Lysobacter niastensis Type strain DSM 18481.</title>
        <authorList>
            <person name="Turrini P."/>
            <person name="Artuso I."/>
            <person name="Tescari M."/>
            <person name="Lugli G.A."/>
            <person name="Frangipani E."/>
            <person name="Ventura M."/>
            <person name="Visca P."/>
        </authorList>
    </citation>
    <scope>NUCLEOTIDE SEQUENCE [LARGE SCALE GENOMIC DNA]</scope>
    <source>
        <strain evidence="1 2">DSM 18481</strain>
    </source>
</reference>
<protein>
    <submittedName>
        <fullName evidence="1">Uncharacterized protein</fullName>
    </submittedName>
</protein>
<name>A0ABS0B3U9_9GAMM</name>
<comment type="caution">
    <text evidence="1">The sequence shown here is derived from an EMBL/GenBank/DDBJ whole genome shotgun (WGS) entry which is preliminary data.</text>
</comment>
<gene>
    <name evidence="1" type="ORF">IU514_03795</name>
</gene>